<feature type="domain" description="Tripartite ATP-independent periplasmic transporters DctQ component" evidence="10">
    <location>
        <begin position="23"/>
        <end position="153"/>
    </location>
</feature>
<comment type="similarity">
    <text evidence="8">Belongs to the TRAP transporter small permease family.</text>
</comment>
<dbReference type="Pfam" id="PF04290">
    <property type="entry name" value="DctQ"/>
    <property type="match status" value="1"/>
</dbReference>
<organism evidence="11 12">
    <name type="scientific">Treponema saccharophilum DSM 2985</name>
    <dbReference type="NCBI Taxonomy" id="907348"/>
    <lineage>
        <taxon>Bacteria</taxon>
        <taxon>Pseudomonadati</taxon>
        <taxon>Spirochaetota</taxon>
        <taxon>Spirochaetia</taxon>
        <taxon>Spirochaetales</taxon>
        <taxon>Treponemataceae</taxon>
        <taxon>Treponema</taxon>
    </lineage>
</organism>
<dbReference type="InterPro" id="IPR055348">
    <property type="entry name" value="DctQ"/>
</dbReference>
<evidence type="ECO:0000256" key="7">
    <source>
        <dbReference type="ARBA" id="ARBA00023136"/>
    </source>
</evidence>
<keyword evidence="5 9" id="KW-0812">Transmembrane</keyword>
<evidence type="ECO:0000256" key="6">
    <source>
        <dbReference type="ARBA" id="ARBA00022989"/>
    </source>
</evidence>
<keyword evidence="2" id="KW-0813">Transport</keyword>
<dbReference type="OrthoDB" id="359827at2"/>
<feature type="transmembrane region" description="Helical" evidence="9">
    <location>
        <begin position="86"/>
        <end position="108"/>
    </location>
</feature>
<accession>H7EJH7</accession>
<dbReference type="GO" id="GO:0015740">
    <property type="term" value="P:C4-dicarboxylate transport"/>
    <property type="evidence" value="ECO:0007669"/>
    <property type="project" value="TreeGrafter"/>
</dbReference>
<protein>
    <submittedName>
        <fullName evidence="11">Tripartite ATP-independent periplasmic transporter DctQ component</fullName>
    </submittedName>
</protein>
<keyword evidence="3" id="KW-1003">Cell membrane</keyword>
<gene>
    <name evidence="11" type="ORF">TresaDRAFT_1602</name>
</gene>
<evidence type="ECO:0000259" key="10">
    <source>
        <dbReference type="Pfam" id="PF04290"/>
    </source>
</evidence>
<evidence type="ECO:0000256" key="8">
    <source>
        <dbReference type="ARBA" id="ARBA00038436"/>
    </source>
</evidence>
<comment type="subcellular location">
    <subcellularLocation>
        <location evidence="1">Cell inner membrane</location>
        <topology evidence="1">Multi-pass membrane protein</topology>
    </subcellularLocation>
</comment>
<evidence type="ECO:0000313" key="11">
    <source>
        <dbReference type="EMBL" id="EIC02338.1"/>
    </source>
</evidence>
<dbReference type="RefSeq" id="WP_002703494.1">
    <property type="nucleotide sequence ID" value="NZ_AGRW01000041.1"/>
</dbReference>
<dbReference type="EMBL" id="AGRW01000041">
    <property type="protein sequence ID" value="EIC02338.1"/>
    <property type="molecule type" value="Genomic_DNA"/>
</dbReference>
<feature type="transmembrane region" description="Helical" evidence="9">
    <location>
        <begin position="47"/>
        <end position="65"/>
    </location>
</feature>
<dbReference type="eggNOG" id="COG3090">
    <property type="taxonomic scope" value="Bacteria"/>
</dbReference>
<dbReference type="Proteomes" id="UP000003571">
    <property type="component" value="Unassembled WGS sequence"/>
</dbReference>
<keyword evidence="6 9" id="KW-1133">Transmembrane helix</keyword>
<evidence type="ECO:0000256" key="3">
    <source>
        <dbReference type="ARBA" id="ARBA00022475"/>
    </source>
</evidence>
<evidence type="ECO:0000256" key="1">
    <source>
        <dbReference type="ARBA" id="ARBA00004429"/>
    </source>
</evidence>
<keyword evidence="4" id="KW-0997">Cell inner membrane</keyword>
<dbReference type="InterPro" id="IPR007387">
    <property type="entry name" value="TRAP_DctQ"/>
</dbReference>
<evidence type="ECO:0000313" key="12">
    <source>
        <dbReference type="Proteomes" id="UP000003571"/>
    </source>
</evidence>
<dbReference type="GO" id="GO:0005886">
    <property type="term" value="C:plasma membrane"/>
    <property type="evidence" value="ECO:0007669"/>
    <property type="project" value="UniProtKB-SubCell"/>
</dbReference>
<dbReference type="PANTHER" id="PTHR35011">
    <property type="entry name" value="2,3-DIKETO-L-GULONATE TRAP TRANSPORTER SMALL PERMEASE PROTEIN YIAM"/>
    <property type="match status" value="1"/>
</dbReference>
<evidence type="ECO:0000256" key="9">
    <source>
        <dbReference type="SAM" id="Phobius"/>
    </source>
</evidence>
<comment type="caution">
    <text evidence="11">The sequence shown here is derived from an EMBL/GenBank/DDBJ whole genome shotgun (WGS) entry which is preliminary data.</text>
</comment>
<evidence type="ECO:0000256" key="5">
    <source>
        <dbReference type="ARBA" id="ARBA00022692"/>
    </source>
</evidence>
<dbReference type="PANTHER" id="PTHR35011:SF2">
    <property type="entry name" value="2,3-DIKETO-L-GULONATE TRAP TRANSPORTER SMALL PERMEASE PROTEIN YIAM"/>
    <property type="match status" value="1"/>
</dbReference>
<feature type="transmembrane region" description="Helical" evidence="9">
    <location>
        <begin position="128"/>
        <end position="149"/>
    </location>
</feature>
<dbReference type="PATRIC" id="fig|907348.3.peg.1070"/>
<feature type="transmembrane region" description="Helical" evidence="9">
    <location>
        <begin position="12"/>
        <end position="32"/>
    </location>
</feature>
<proteinExistence type="inferred from homology"/>
<name>H7EJH7_9SPIR</name>
<keyword evidence="12" id="KW-1185">Reference proteome</keyword>
<evidence type="ECO:0000256" key="4">
    <source>
        <dbReference type="ARBA" id="ARBA00022519"/>
    </source>
</evidence>
<dbReference type="GO" id="GO:0022857">
    <property type="term" value="F:transmembrane transporter activity"/>
    <property type="evidence" value="ECO:0007669"/>
    <property type="project" value="TreeGrafter"/>
</dbReference>
<reference evidence="11 12" key="1">
    <citation type="submission" date="2011-09" db="EMBL/GenBank/DDBJ databases">
        <title>The draft genome of Treponema saccharophilum DSM 2985.</title>
        <authorList>
            <consortium name="US DOE Joint Genome Institute (JGI-PGF)"/>
            <person name="Lucas S."/>
            <person name="Copeland A."/>
            <person name="Lapidus A."/>
            <person name="Glavina del Rio T."/>
            <person name="Dalin E."/>
            <person name="Tice H."/>
            <person name="Bruce D."/>
            <person name="Goodwin L."/>
            <person name="Pitluck S."/>
            <person name="Peters L."/>
            <person name="Kyrpides N."/>
            <person name="Mavromatis K."/>
            <person name="Ivanova N."/>
            <person name="Markowitz V."/>
            <person name="Cheng J.-F."/>
            <person name="Hugenholtz P."/>
            <person name="Woyke T."/>
            <person name="Wu D."/>
            <person name="Gronow S."/>
            <person name="Wellnitz S."/>
            <person name="Brambilla E."/>
            <person name="Klenk H.-P."/>
            <person name="Eisen J.A."/>
        </authorList>
    </citation>
    <scope>NUCLEOTIDE SEQUENCE [LARGE SCALE GENOMIC DNA]</scope>
    <source>
        <strain evidence="11 12">DSM 2985</strain>
    </source>
</reference>
<dbReference type="STRING" id="907348.TresaDRAFT_1602"/>
<keyword evidence="7 9" id="KW-0472">Membrane</keyword>
<evidence type="ECO:0000256" key="2">
    <source>
        <dbReference type="ARBA" id="ARBA00022448"/>
    </source>
</evidence>
<dbReference type="AlphaFoldDB" id="H7EJH7"/>
<sequence length="164" mass="18182">MRKIVSILDKVIEWLVLALVACMVLGNFWQIFTRFVLNDAASWTEEFLRYSLIWLTMLGVPYAYSRNQHIAIEFIAQTFSAAGKRVNQIFIEVLVLFISVVVLVAGGIMVTMNASGQVSPALGMPMVFYYAGVPVCGALMIVYTLPRLVDEIRGGKKNAGVEAN</sequence>